<dbReference type="InterPro" id="IPR002495">
    <property type="entry name" value="Glyco_trans_8"/>
</dbReference>
<keyword evidence="3" id="KW-0963">Cytoplasm</keyword>
<keyword evidence="7" id="KW-0325">Glycoprotein</keyword>
<evidence type="ECO:0000256" key="7">
    <source>
        <dbReference type="ARBA" id="ARBA00023180"/>
    </source>
</evidence>
<evidence type="ECO:0000313" key="16">
    <source>
        <dbReference type="Proteomes" id="UP000013776"/>
    </source>
</evidence>
<protein>
    <recommendedName>
        <fullName evidence="10">glycogenin glucosyltransferase</fullName>
        <ecNumber evidence="10">2.4.1.186</ecNumber>
    </recommendedName>
</protein>
<evidence type="ECO:0000256" key="9">
    <source>
        <dbReference type="ARBA" id="ARBA00038162"/>
    </source>
</evidence>
<comment type="similarity">
    <text evidence="9">Belongs to the glycosyltransferase 8 family. Glycogenin subfamily.</text>
</comment>
<gene>
    <name evidence="15" type="ORF">TAPDE_000287</name>
</gene>
<dbReference type="VEuPathDB" id="FungiDB:TAPDE_000287"/>
<dbReference type="eggNOG" id="KOG1950">
    <property type="taxonomic scope" value="Eukaryota"/>
</dbReference>
<evidence type="ECO:0000256" key="3">
    <source>
        <dbReference type="ARBA" id="ARBA00022490"/>
    </source>
</evidence>
<dbReference type="EMBL" id="CAHR02000006">
    <property type="protein sequence ID" value="CCG85130.1"/>
    <property type="molecule type" value="Genomic_DNA"/>
</dbReference>
<keyword evidence="16" id="KW-1185">Reference proteome</keyword>
<organism evidence="15 16">
    <name type="scientific">Taphrina deformans (strain PYCC 5710 / ATCC 11124 / CBS 356.35 / IMI 108563 / JCM 9778 / NBRC 8474)</name>
    <name type="common">Peach leaf curl fungus</name>
    <name type="synonym">Lalaria deformans</name>
    <dbReference type="NCBI Taxonomy" id="1097556"/>
    <lineage>
        <taxon>Eukaryota</taxon>
        <taxon>Fungi</taxon>
        <taxon>Dikarya</taxon>
        <taxon>Ascomycota</taxon>
        <taxon>Taphrinomycotina</taxon>
        <taxon>Taphrinomycetes</taxon>
        <taxon>Taphrinales</taxon>
        <taxon>Taphrinaceae</taxon>
        <taxon>Taphrina</taxon>
    </lineage>
</organism>
<dbReference type="GO" id="GO:0005737">
    <property type="term" value="C:cytoplasm"/>
    <property type="evidence" value="ECO:0007669"/>
    <property type="project" value="UniProtKB-SubCell"/>
</dbReference>
<comment type="catalytic activity">
    <reaction evidence="12">
        <text>L-tyrosyl-[glycogenin] + UDP-alpha-D-glucose = alpha-D-glucosyl-L-tyrosyl-[glycogenin] + UDP + H(+)</text>
        <dbReference type="Rhea" id="RHEA:23360"/>
        <dbReference type="Rhea" id="RHEA-COMP:14604"/>
        <dbReference type="Rhea" id="RHEA-COMP:14605"/>
        <dbReference type="ChEBI" id="CHEBI:15378"/>
        <dbReference type="ChEBI" id="CHEBI:46858"/>
        <dbReference type="ChEBI" id="CHEBI:58223"/>
        <dbReference type="ChEBI" id="CHEBI:58885"/>
        <dbReference type="ChEBI" id="CHEBI:140573"/>
        <dbReference type="EC" id="2.4.1.186"/>
    </reaction>
</comment>
<dbReference type="SUPFAM" id="SSF53448">
    <property type="entry name" value="Nucleotide-diphospho-sugar transferases"/>
    <property type="match status" value="1"/>
</dbReference>
<dbReference type="FunFam" id="3.90.550.10:FF:000092">
    <property type="entry name" value="Glycogenin 2"/>
    <property type="match status" value="1"/>
</dbReference>
<dbReference type="CDD" id="cd02537">
    <property type="entry name" value="GT8_Glycogenin"/>
    <property type="match status" value="1"/>
</dbReference>
<dbReference type="AlphaFoldDB" id="R4XL60"/>
<evidence type="ECO:0000256" key="10">
    <source>
        <dbReference type="ARBA" id="ARBA00038934"/>
    </source>
</evidence>
<sequence>MKTRAARSHQTLAPTDIAMSAYVTLLLNDGYVKGAQVLGHSLRDLGVKHELVVLVTRNVSATTLAGLMDIYDQIIEVEEIANPSLHNLNLLGRLDLRSTLTKLNIWRLIQYKKIVYLDADTVVLQNLDHLFDLEVEFAAAPDIGWPDIFNSGVFFSKPNIGTYAALRKLAEAGISFDGGDQGLLNTFFSNYTRLSFTYNVTTSSGYQYLPAFRHFESQLKVAHFIGAEKPWNRVPGTNDFSSGPNAELVARWWAVYERHYPSNYVAPTVPYFSNKSEFSTPASALSAIREEAHPDKSASPVPFEAQHNVWDGQRTSPPSSGVPEAADLQFMSYSNSWDNHNADQAFVPPSTPRIPKSVHFEPPSVPDASKKIFPWEGTSTAQRSFPEDAVAPLQEIITIERNPTPQSDQDEQETTETIGSYQFSNAWDSIQEIKDYVAKMPGSSTRPRAPSSTWGSGSNTPREAEMPEGQSKVLPLSTTIPGSQAGAKTDFLLNEPADLPKPQDWNPSAQLDRLASRAVTLAHEAADRKSMAAPSGAK</sequence>
<dbReference type="InterPro" id="IPR029044">
    <property type="entry name" value="Nucleotide-diphossugar_trans"/>
</dbReference>
<evidence type="ECO:0000256" key="13">
    <source>
        <dbReference type="ARBA" id="ARBA00057883"/>
    </source>
</evidence>
<dbReference type="PANTHER" id="PTHR11183">
    <property type="entry name" value="GLYCOGENIN SUBFAMILY MEMBER"/>
    <property type="match status" value="1"/>
</dbReference>
<dbReference type="Proteomes" id="UP000013776">
    <property type="component" value="Unassembled WGS sequence"/>
</dbReference>
<evidence type="ECO:0000256" key="11">
    <source>
        <dbReference type="ARBA" id="ARBA00050886"/>
    </source>
</evidence>
<evidence type="ECO:0000256" key="12">
    <source>
        <dbReference type="ARBA" id="ARBA00052293"/>
    </source>
</evidence>
<dbReference type="Gene3D" id="3.90.550.10">
    <property type="entry name" value="Spore Coat Polysaccharide Biosynthesis Protein SpsA, Chain A"/>
    <property type="match status" value="1"/>
</dbReference>
<proteinExistence type="inferred from homology"/>
<evidence type="ECO:0000313" key="15">
    <source>
        <dbReference type="EMBL" id="CCG85130.1"/>
    </source>
</evidence>
<evidence type="ECO:0000256" key="6">
    <source>
        <dbReference type="ARBA" id="ARBA00023056"/>
    </source>
</evidence>
<accession>R4XL60</accession>
<dbReference type="Pfam" id="PF01501">
    <property type="entry name" value="Glyco_transf_8"/>
    <property type="match status" value="1"/>
</dbReference>
<dbReference type="OrthoDB" id="2014201at2759"/>
<comment type="subcellular location">
    <subcellularLocation>
        <location evidence="2">Cytoplasm</location>
    </subcellularLocation>
</comment>
<evidence type="ECO:0000256" key="14">
    <source>
        <dbReference type="SAM" id="MobiDB-lite"/>
    </source>
</evidence>
<comment type="cofactor">
    <cofactor evidence="1">
        <name>Mn(2+)</name>
        <dbReference type="ChEBI" id="CHEBI:29035"/>
    </cofactor>
</comment>
<dbReference type="GO" id="GO:0008466">
    <property type="term" value="F:glycogenin glucosyltransferase activity"/>
    <property type="evidence" value="ECO:0007669"/>
    <property type="project" value="UniProtKB-EC"/>
</dbReference>
<feature type="compositionally biased region" description="Polar residues" evidence="14">
    <location>
        <begin position="442"/>
        <end position="461"/>
    </location>
</feature>
<evidence type="ECO:0000256" key="5">
    <source>
        <dbReference type="ARBA" id="ARBA00022723"/>
    </source>
</evidence>
<comment type="catalytic activity">
    <reaction evidence="11">
        <text>[1,4-alpha-D-glucosyl](n)-L-tyrosyl-[glycogenin] + UDP-alpha-D-glucose = [1,4-alpha-D-glucosyl](n+1)-L-tyrosyl-[glycogenin] + UDP + H(+)</text>
        <dbReference type="Rhea" id="RHEA:56560"/>
        <dbReference type="Rhea" id="RHEA-COMP:14606"/>
        <dbReference type="Rhea" id="RHEA-COMP:14607"/>
        <dbReference type="ChEBI" id="CHEBI:15378"/>
        <dbReference type="ChEBI" id="CHEBI:58223"/>
        <dbReference type="ChEBI" id="CHEBI:58885"/>
        <dbReference type="ChEBI" id="CHEBI:140574"/>
        <dbReference type="EC" id="2.4.1.186"/>
    </reaction>
</comment>
<keyword evidence="6" id="KW-0320">Glycogen biosynthesis</keyword>
<dbReference type="STRING" id="1097556.R4XL60"/>
<comment type="caution">
    <text evidence="15">The sequence shown here is derived from an EMBL/GenBank/DDBJ whole genome shotgun (WGS) entry which is preliminary data.</text>
</comment>
<feature type="region of interest" description="Disordered" evidence="14">
    <location>
        <begin position="399"/>
        <end position="422"/>
    </location>
</feature>
<name>R4XL60_TAPDE</name>
<feature type="region of interest" description="Disordered" evidence="14">
    <location>
        <begin position="440"/>
        <end position="509"/>
    </location>
</feature>
<keyword evidence="4" id="KW-0808">Transferase</keyword>
<dbReference type="EC" id="2.4.1.186" evidence="10"/>
<evidence type="ECO:0000256" key="8">
    <source>
        <dbReference type="ARBA" id="ARBA00023211"/>
    </source>
</evidence>
<dbReference type="GO" id="GO:0005978">
    <property type="term" value="P:glycogen biosynthetic process"/>
    <property type="evidence" value="ECO:0007669"/>
    <property type="project" value="UniProtKB-KW"/>
</dbReference>
<keyword evidence="8" id="KW-0464">Manganese</keyword>
<evidence type="ECO:0000256" key="2">
    <source>
        <dbReference type="ARBA" id="ARBA00004496"/>
    </source>
</evidence>
<reference evidence="15 16" key="1">
    <citation type="journal article" date="2013" name="MBio">
        <title>Genome sequencing of the plant pathogen Taphrina deformans, the causal agent of peach leaf curl.</title>
        <authorList>
            <person name="Cisse O.H."/>
            <person name="Almeida J.M.G.C.F."/>
            <person name="Fonseca A."/>
            <person name="Kumar A.A."/>
            <person name="Salojaervi J."/>
            <person name="Overmyer K."/>
            <person name="Hauser P.M."/>
            <person name="Pagni M."/>
        </authorList>
    </citation>
    <scope>NUCLEOTIDE SEQUENCE [LARGE SCALE GENOMIC DNA]</scope>
    <source>
        <strain evidence="16">PYCC 5710 / ATCC 11124 / CBS 356.35 / IMI 108563 / JCM 9778 / NBRC 8474</strain>
    </source>
</reference>
<keyword evidence="5" id="KW-0479">Metal-binding</keyword>
<dbReference type="GO" id="GO:0046872">
    <property type="term" value="F:metal ion binding"/>
    <property type="evidence" value="ECO:0007669"/>
    <property type="project" value="UniProtKB-KW"/>
</dbReference>
<evidence type="ECO:0000256" key="4">
    <source>
        <dbReference type="ARBA" id="ARBA00022679"/>
    </source>
</evidence>
<comment type="function">
    <text evidence="13">Self-glucosylating initiator of glycogen synthesis. It catalyzes the formation of a short alpha (1,4)-glucosyl chain covalently attached via a glucose 1-O-tyrosyl linkage to internal tyrosine residues and these chains act as primers for the elongation reaction catalyzed by glycogen synthase.</text>
</comment>
<evidence type="ECO:0000256" key="1">
    <source>
        <dbReference type="ARBA" id="ARBA00001936"/>
    </source>
</evidence>
<dbReference type="InterPro" id="IPR050587">
    <property type="entry name" value="GNT1/Glycosyltrans_8"/>
</dbReference>